<reference evidence="1 2" key="1">
    <citation type="journal article" date="2018" name="Evol. Lett.">
        <title>Horizontal gene cluster transfer increased hallucinogenic mushroom diversity.</title>
        <authorList>
            <person name="Reynolds H.T."/>
            <person name="Vijayakumar V."/>
            <person name="Gluck-Thaler E."/>
            <person name="Korotkin H.B."/>
            <person name="Matheny P.B."/>
            <person name="Slot J.C."/>
        </authorList>
    </citation>
    <scope>NUCLEOTIDE SEQUENCE [LARGE SCALE GENOMIC DNA]</scope>
    <source>
        <strain evidence="1 2">2629</strain>
    </source>
</reference>
<dbReference type="Proteomes" id="UP000284842">
    <property type="component" value="Unassembled WGS sequence"/>
</dbReference>
<dbReference type="InParanoid" id="A0A409YSZ2"/>
<evidence type="ECO:0000313" key="2">
    <source>
        <dbReference type="Proteomes" id="UP000284842"/>
    </source>
</evidence>
<comment type="caution">
    <text evidence="1">The sequence shown here is derived from an EMBL/GenBank/DDBJ whole genome shotgun (WGS) entry which is preliminary data.</text>
</comment>
<keyword evidence="2" id="KW-1185">Reference proteome</keyword>
<accession>A0A409YSZ2</accession>
<proteinExistence type="predicted"/>
<evidence type="ECO:0000313" key="1">
    <source>
        <dbReference type="EMBL" id="PPR06120.1"/>
    </source>
</evidence>
<gene>
    <name evidence="1" type="ORF">CVT24_004208</name>
</gene>
<protein>
    <submittedName>
        <fullName evidence="1">Uncharacterized protein</fullName>
    </submittedName>
</protein>
<name>A0A409YSZ2_9AGAR</name>
<organism evidence="1 2">
    <name type="scientific">Panaeolus cyanescens</name>
    <dbReference type="NCBI Taxonomy" id="181874"/>
    <lineage>
        <taxon>Eukaryota</taxon>
        <taxon>Fungi</taxon>
        <taxon>Dikarya</taxon>
        <taxon>Basidiomycota</taxon>
        <taxon>Agaricomycotina</taxon>
        <taxon>Agaricomycetes</taxon>
        <taxon>Agaricomycetidae</taxon>
        <taxon>Agaricales</taxon>
        <taxon>Agaricineae</taxon>
        <taxon>Galeropsidaceae</taxon>
        <taxon>Panaeolus</taxon>
    </lineage>
</organism>
<dbReference type="AlphaFoldDB" id="A0A409YSZ2"/>
<dbReference type="EMBL" id="NHTK01000704">
    <property type="protein sequence ID" value="PPR06120.1"/>
    <property type="molecule type" value="Genomic_DNA"/>
</dbReference>
<sequence>MSTSPSVDSITNFITAVRTYNPLPFPVAVTEVMKTLSPFINSDNGLDDDINQSIKDIEERFVQAVRHMCLMVKHTVHSVTMLCSILAVSNTKPHPLSTANVLRLVAEGLLAGNACATDAHVQYTVLRTDVESKFDLFEQKFGEDSVINVSGNSNTIKSTLKVLRDTIVLHLKESEKVSLATVDLLTGINKLLQTFLEDDSFSLKNPLTNAPLFSLDMFPTWKGLREHFITFQAKACRPISSMPVVLDTHQKYLIASWASGDIQNG</sequence>
<dbReference type="OrthoDB" id="3112947at2759"/>